<dbReference type="VEuPathDB" id="VectorBase:AQUA010521"/>
<sequence>MDYTSNGSMYACRLPTTEAATRTEQPQRKSRKRKNTSELDKHGDAQHLQPSSKVRRNDRPRASTSTGAVASTSSSTAATTNLPHSYASTTTTTAAASATAAPGLSMPSISSSSSLGSNSKTTAFSSDYTSDTQGSSEFPIASDFESYPLDSPATFGSNVLSPPCDLLREEAVGLSEWLAKGDTTPLDGAEHLYEVCFHKAAKPAAAAAATSGFGVVPASCYLTPSHKQRVCPLPSLSWTDTHEMWDLMCRKDDLAWLAREPNMFDDHPGLQPRMRSILIDWLNEVCEVYKLHRETYFLAVDYIDRYLSLKKELKKNHLQLLGITALFIAAKAEEIYPPKIGEFAYVTDGACTDEDILREELLILSALDWKINPVTVIGWLGLYMQINVTSRDVDVPVRNLKRKSSSTAHNTASTPSPKKRKITDENADVNNIQQAAVTVGLQQQPLQQQQQQKVSSSSTSTANKTDDAFVYPQFSGMEFAHTAQLIDLCSLDVGFANFKYSVIAAAALSHTFDRKTATFVSGLPWEEIAPCAKWMEPFFLVICDENASCPLTFLESNDPIKHSHGLKHICPNLVSDSSHIIQTHTTSLDMLDLVSIKIEQMESCTRMGQLEASPAPIGIIESEDGILTPPASNRKSLETLGGVSGTAVSKVSSEAIASIIADASSGTWSHS</sequence>
<dbReference type="CDD" id="cd20519">
    <property type="entry name" value="CYCLIN_CCNE_rpt1"/>
    <property type="match status" value="1"/>
</dbReference>
<keyword evidence="1" id="KW-0132">Cell division</keyword>
<feature type="compositionally biased region" description="Low complexity" evidence="5">
    <location>
        <begin position="102"/>
        <end position="119"/>
    </location>
</feature>
<feature type="domain" description="Cyclin-like" evidence="6">
    <location>
        <begin position="280"/>
        <end position="365"/>
    </location>
</feature>
<dbReference type="InterPro" id="IPR006671">
    <property type="entry name" value="Cyclin_N"/>
</dbReference>
<evidence type="ECO:0000256" key="3">
    <source>
        <dbReference type="ARBA" id="ARBA00023306"/>
    </source>
</evidence>
<dbReference type="SMART" id="SM00385">
    <property type="entry name" value="CYCLIN"/>
    <property type="match status" value="1"/>
</dbReference>
<dbReference type="Pfam" id="PF00134">
    <property type="entry name" value="Cyclin_N"/>
    <property type="match status" value="1"/>
</dbReference>
<dbReference type="InterPro" id="IPR013763">
    <property type="entry name" value="Cyclin-like_dom"/>
</dbReference>
<evidence type="ECO:0000256" key="2">
    <source>
        <dbReference type="ARBA" id="ARBA00023127"/>
    </source>
</evidence>
<dbReference type="Proteomes" id="UP000076407">
    <property type="component" value="Unassembled WGS sequence"/>
</dbReference>
<feature type="region of interest" description="Disordered" evidence="5">
    <location>
        <begin position="1"/>
        <end position="84"/>
    </location>
</feature>
<dbReference type="InterPro" id="IPR036915">
    <property type="entry name" value="Cyclin-like_sf"/>
</dbReference>
<feature type="compositionally biased region" description="Polar residues" evidence="5">
    <location>
        <begin position="120"/>
        <end position="136"/>
    </location>
</feature>
<feature type="region of interest" description="Disordered" evidence="5">
    <location>
        <begin position="102"/>
        <end position="141"/>
    </location>
</feature>
<accession>A0A182XKY1</accession>
<evidence type="ECO:0000256" key="4">
    <source>
        <dbReference type="RuleBase" id="RU000383"/>
    </source>
</evidence>
<feature type="region of interest" description="Disordered" evidence="5">
    <location>
        <begin position="399"/>
        <end position="423"/>
    </location>
</feature>
<evidence type="ECO:0000256" key="5">
    <source>
        <dbReference type="SAM" id="MobiDB-lite"/>
    </source>
</evidence>
<dbReference type="FunFam" id="1.10.472.10:FF:000001">
    <property type="entry name" value="G2/mitotic-specific cyclin"/>
    <property type="match status" value="1"/>
</dbReference>
<protein>
    <submittedName>
        <fullName evidence="8">Uncharacterized protein</fullName>
    </submittedName>
</protein>
<evidence type="ECO:0000313" key="8">
    <source>
        <dbReference type="EnsemblMetazoa" id="AQUA010521-PA"/>
    </source>
</evidence>
<dbReference type="GO" id="GO:0051301">
    <property type="term" value="P:cell division"/>
    <property type="evidence" value="ECO:0007669"/>
    <property type="project" value="UniProtKB-KW"/>
</dbReference>
<feature type="domain" description="Cyclin C-terminal" evidence="7">
    <location>
        <begin position="374"/>
        <end position="571"/>
    </location>
</feature>
<feature type="compositionally biased region" description="Basic and acidic residues" evidence="5">
    <location>
        <begin position="35"/>
        <end position="45"/>
    </location>
</feature>
<dbReference type="CDD" id="cd20520">
    <property type="entry name" value="CYCLIN_CCNE_rpt2"/>
    <property type="match status" value="1"/>
</dbReference>
<keyword evidence="3" id="KW-0131">Cell cycle</keyword>
<dbReference type="PROSITE" id="PS00292">
    <property type="entry name" value="CYCLINS"/>
    <property type="match status" value="1"/>
</dbReference>
<dbReference type="PANTHER" id="PTHR10177">
    <property type="entry name" value="CYCLINS"/>
    <property type="match status" value="1"/>
</dbReference>
<keyword evidence="2 4" id="KW-0195">Cyclin</keyword>
<feature type="compositionally biased region" description="Polar residues" evidence="5">
    <location>
        <begin position="405"/>
        <end position="416"/>
    </location>
</feature>
<dbReference type="AlphaFoldDB" id="A0A182XKY1"/>
<dbReference type="InterPro" id="IPR004367">
    <property type="entry name" value="Cyclin_C-dom"/>
</dbReference>
<dbReference type="EnsemblMetazoa" id="AQUA010521-RA">
    <property type="protein sequence ID" value="AQUA010521-PA"/>
    <property type="gene ID" value="AQUA010521"/>
</dbReference>
<dbReference type="GO" id="GO:0005634">
    <property type="term" value="C:nucleus"/>
    <property type="evidence" value="ECO:0007669"/>
    <property type="project" value="UniProtKB-ARBA"/>
</dbReference>
<evidence type="ECO:0000259" key="6">
    <source>
        <dbReference type="SMART" id="SM00385"/>
    </source>
</evidence>
<evidence type="ECO:0000259" key="7">
    <source>
        <dbReference type="SMART" id="SM01332"/>
    </source>
</evidence>
<dbReference type="InterPro" id="IPR048258">
    <property type="entry name" value="Cyclins_cyclin-box"/>
</dbReference>
<dbReference type="Gene3D" id="1.10.472.10">
    <property type="entry name" value="Cyclin-like"/>
    <property type="match status" value="1"/>
</dbReference>
<evidence type="ECO:0000256" key="1">
    <source>
        <dbReference type="ARBA" id="ARBA00022618"/>
    </source>
</evidence>
<feature type="compositionally biased region" description="Low complexity" evidence="5">
    <location>
        <begin position="62"/>
        <end position="80"/>
    </location>
</feature>
<reference evidence="8" key="1">
    <citation type="submission" date="2020-05" db="UniProtKB">
        <authorList>
            <consortium name="EnsemblMetazoa"/>
        </authorList>
    </citation>
    <scope>IDENTIFICATION</scope>
    <source>
        <strain evidence="8">SANGQUA</strain>
    </source>
</reference>
<dbReference type="Pfam" id="PF02984">
    <property type="entry name" value="Cyclin_C"/>
    <property type="match status" value="1"/>
</dbReference>
<dbReference type="SMART" id="SM01332">
    <property type="entry name" value="Cyclin_C"/>
    <property type="match status" value="1"/>
</dbReference>
<dbReference type="InterPro" id="IPR039361">
    <property type="entry name" value="Cyclin"/>
</dbReference>
<comment type="similarity">
    <text evidence="4">Belongs to the cyclin family.</text>
</comment>
<proteinExistence type="inferred from homology"/>
<evidence type="ECO:0000313" key="9">
    <source>
        <dbReference type="Proteomes" id="UP000076407"/>
    </source>
</evidence>
<organism evidence="8 9">
    <name type="scientific">Anopheles quadriannulatus</name>
    <name type="common">Mosquito</name>
    <dbReference type="NCBI Taxonomy" id="34691"/>
    <lineage>
        <taxon>Eukaryota</taxon>
        <taxon>Metazoa</taxon>
        <taxon>Ecdysozoa</taxon>
        <taxon>Arthropoda</taxon>
        <taxon>Hexapoda</taxon>
        <taxon>Insecta</taxon>
        <taxon>Pterygota</taxon>
        <taxon>Neoptera</taxon>
        <taxon>Endopterygota</taxon>
        <taxon>Diptera</taxon>
        <taxon>Nematocera</taxon>
        <taxon>Culicoidea</taxon>
        <taxon>Culicidae</taxon>
        <taxon>Anophelinae</taxon>
        <taxon>Anopheles</taxon>
    </lineage>
</organism>
<keyword evidence="9" id="KW-1185">Reference proteome</keyword>
<dbReference type="GO" id="GO:0000278">
    <property type="term" value="P:mitotic cell cycle"/>
    <property type="evidence" value="ECO:0007669"/>
    <property type="project" value="UniProtKB-ARBA"/>
</dbReference>
<dbReference type="STRING" id="34691.A0A182XKY1"/>
<dbReference type="SUPFAM" id="SSF47954">
    <property type="entry name" value="Cyclin-like"/>
    <property type="match status" value="2"/>
</dbReference>
<name>A0A182XKY1_ANOQN</name>